<accession>A0A147I3I9</accession>
<protein>
    <submittedName>
        <fullName evidence="1">Uncharacterized protein</fullName>
    </submittedName>
</protein>
<gene>
    <name evidence="1" type="ORF">NS334_08550</name>
</gene>
<dbReference type="AlphaFoldDB" id="A0A147I3I9"/>
<evidence type="ECO:0000313" key="1">
    <source>
        <dbReference type="EMBL" id="KTT72633.1"/>
    </source>
</evidence>
<dbReference type="PATRIC" id="fig|869719.3.peg.1387"/>
<evidence type="ECO:0000313" key="2">
    <source>
        <dbReference type="Proteomes" id="UP000074310"/>
    </source>
</evidence>
<dbReference type="Proteomes" id="UP000074310">
    <property type="component" value="Unassembled WGS sequence"/>
</dbReference>
<sequence length="114" mass="12949">MQVLAIIVERIARSGVSPCYEEIGRLMVPPISKTRVKQHVDKLVYFDRVLDREAGAQRASRIRDLDRCREMIENELGERGWFHARPLGPLIAPAPCTIEQLPVIPPFEHLPGPD</sequence>
<name>A0A147I3I9_9SPHN</name>
<reference evidence="1 2" key="1">
    <citation type="journal article" date="2016" name="Front. Microbiol.">
        <title>Genomic Resource of Rice Seed Associated Bacteria.</title>
        <authorList>
            <person name="Midha S."/>
            <person name="Bansal K."/>
            <person name="Sharma S."/>
            <person name="Kumar N."/>
            <person name="Patil P.P."/>
            <person name="Chaudhry V."/>
            <person name="Patil P.B."/>
        </authorList>
    </citation>
    <scope>NUCLEOTIDE SEQUENCE [LARGE SCALE GENOMIC DNA]</scope>
    <source>
        <strain evidence="1 2">NS334</strain>
    </source>
</reference>
<proteinExistence type="predicted"/>
<keyword evidence="2" id="KW-1185">Reference proteome</keyword>
<dbReference type="EMBL" id="LDTB01000025">
    <property type="protein sequence ID" value="KTT72633.1"/>
    <property type="molecule type" value="Genomic_DNA"/>
</dbReference>
<comment type="caution">
    <text evidence="1">The sequence shown here is derived from an EMBL/GenBank/DDBJ whole genome shotgun (WGS) entry which is preliminary data.</text>
</comment>
<dbReference type="Gene3D" id="1.10.10.10">
    <property type="entry name" value="Winged helix-like DNA-binding domain superfamily/Winged helix DNA-binding domain"/>
    <property type="match status" value="1"/>
</dbReference>
<organism evidence="1 2">
    <name type="scientific">Sphingomonas endophytica</name>
    <dbReference type="NCBI Taxonomy" id="869719"/>
    <lineage>
        <taxon>Bacteria</taxon>
        <taxon>Pseudomonadati</taxon>
        <taxon>Pseudomonadota</taxon>
        <taxon>Alphaproteobacteria</taxon>
        <taxon>Sphingomonadales</taxon>
        <taxon>Sphingomonadaceae</taxon>
        <taxon>Sphingomonas</taxon>
    </lineage>
</organism>
<dbReference type="InterPro" id="IPR036388">
    <property type="entry name" value="WH-like_DNA-bd_sf"/>
</dbReference>